<comment type="subunit">
    <text evidence="4">Hexamer formed by 3 homodimers.</text>
</comment>
<evidence type="ECO:0000256" key="5">
    <source>
        <dbReference type="ARBA" id="ARBA00011944"/>
    </source>
</evidence>
<evidence type="ECO:0000256" key="10">
    <source>
        <dbReference type="ARBA" id="ARBA00047445"/>
    </source>
</evidence>
<dbReference type="CDD" id="cd01572">
    <property type="entry name" value="QPRTase"/>
    <property type="match status" value="1"/>
</dbReference>
<dbReference type="GO" id="GO:0009435">
    <property type="term" value="P:NAD+ biosynthetic process"/>
    <property type="evidence" value="ECO:0007669"/>
    <property type="project" value="UniProtKB-UniPathway"/>
</dbReference>
<dbReference type="Pfam" id="PF01729">
    <property type="entry name" value="QRPTase_C"/>
    <property type="match status" value="1"/>
</dbReference>
<evidence type="ECO:0000256" key="6">
    <source>
        <dbReference type="ARBA" id="ARBA00022642"/>
    </source>
</evidence>
<dbReference type="EC" id="2.4.2.19" evidence="5"/>
<keyword evidence="6" id="KW-0662">Pyridine nucleotide biosynthesis</keyword>
<reference evidence="15 16" key="1">
    <citation type="submission" date="2013-04" db="EMBL/GenBank/DDBJ databases">
        <title>Oceanococcus atlanticus 22II-S10r2 Genome Sequencing.</title>
        <authorList>
            <person name="Lai Q."/>
            <person name="Li G."/>
            <person name="Shao Z."/>
        </authorList>
    </citation>
    <scope>NUCLEOTIDE SEQUENCE [LARGE SCALE GENOMIC DNA]</scope>
    <source>
        <strain evidence="15 16">22II-S10r2</strain>
    </source>
</reference>
<dbReference type="GO" id="GO:0034213">
    <property type="term" value="P:quinolinate catabolic process"/>
    <property type="evidence" value="ECO:0007669"/>
    <property type="project" value="TreeGrafter"/>
</dbReference>
<evidence type="ECO:0000256" key="3">
    <source>
        <dbReference type="ARBA" id="ARBA00009400"/>
    </source>
</evidence>
<dbReference type="FunFam" id="3.90.1170.20:FF:000001">
    <property type="entry name" value="Nicotinate-nucleotide diphosphorylase (Carboxylating)"/>
    <property type="match status" value="1"/>
</dbReference>
<proteinExistence type="inferred from homology"/>
<evidence type="ECO:0000256" key="7">
    <source>
        <dbReference type="ARBA" id="ARBA00022676"/>
    </source>
</evidence>
<evidence type="ECO:0000256" key="4">
    <source>
        <dbReference type="ARBA" id="ARBA00011218"/>
    </source>
</evidence>
<comment type="pathway">
    <text evidence="2">Cofactor biosynthesis; NAD(+) biosynthesis; nicotinate D-ribonucleotide from quinolinate: step 1/1.</text>
</comment>
<evidence type="ECO:0000259" key="14">
    <source>
        <dbReference type="Pfam" id="PF02749"/>
    </source>
</evidence>
<dbReference type="NCBIfam" id="TIGR00078">
    <property type="entry name" value="nadC"/>
    <property type="match status" value="1"/>
</dbReference>
<comment type="catalytic activity">
    <reaction evidence="10">
        <text>nicotinate beta-D-ribonucleotide + CO2 + diphosphate = quinolinate + 5-phospho-alpha-D-ribose 1-diphosphate + 2 H(+)</text>
        <dbReference type="Rhea" id="RHEA:12733"/>
        <dbReference type="ChEBI" id="CHEBI:15378"/>
        <dbReference type="ChEBI" id="CHEBI:16526"/>
        <dbReference type="ChEBI" id="CHEBI:29959"/>
        <dbReference type="ChEBI" id="CHEBI:33019"/>
        <dbReference type="ChEBI" id="CHEBI:57502"/>
        <dbReference type="ChEBI" id="CHEBI:58017"/>
        <dbReference type="EC" id="2.4.2.19"/>
    </reaction>
</comment>
<dbReference type="AlphaFoldDB" id="A0A1Y1SFN9"/>
<dbReference type="GO" id="GO:0005737">
    <property type="term" value="C:cytoplasm"/>
    <property type="evidence" value="ECO:0007669"/>
    <property type="project" value="TreeGrafter"/>
</dbReference>
<comment type="caution">
    <text evidence="15">The sequence shown here is derived from an EMBL/GenBank/DDBJ whole genome shotgun (WGS) entry which is preliminary data.</text>
</comment>
<keyword evidence="16" id="KW-1185">Reference proteome</keyword>
<dbReference type="PANTHER" id="PTHR32179">
    <property type="entry name" value="NICOTINATE-NUCLEOTIDE PYROPHOSPHORYLASE [CARBOXYLATING]"/>
    <property type="match status" value="1"/>
</dbReference>
<protein>
    <recommendedName>
        <fullName evidence="11">Probable nicotinate-nucleotide pyrophosphorylase [carboxylating]</fullName>
        <ecNumber evidence="5">2.4.2.19</ecNumber>
    </recommendedName>
    <alternativeName>
        <fullName evidence="9">Quinolinate phosphoribosyltransferase [decarboxylating]</fullName>
    </alternativeName>
</protein>
<comment type="function">
    <text evidence="1">Involved in the catabolism of quinolinic acid (QA).</text>
</comment>
<evidence type="ECO:0000256" key="11">
    <source>
        <dbReference type="ARBA" id="ARBA00069173"/>
    </source>
</evidence>
<keyword evidence="8 12" id="KW-0808">Transferase</keyword>
<evidence type="ECO:0000313" key="15">
    <source>
        <dbReference type="EMBL" id="ORE88475.1"/>
    </source>
</evidence>
<dbReference type="FunFam" id="3.20.20.70:FF:000030">
    <property type="entry name" value="Nicotinate-nucleotide pyrophosphorylase, carboxylating"/>
    <property type="match status" value="1"/>
</dbReference>
<accession>A0A1Y1SFN9</accession>
<dbReference type="InterPro" id="IPR013785">
    <property type="entry name" value="Aldolase_TIM"/>
</dbReference>
<dbReference type="Gene3D" id="3.90.1170.20">
    <property type="entry name" value="Quinolinate phosphoribosyl transferase, N-terminal domain"/>
    <property type="match status" value="1"/>
</dbReference>
<organism evidence="15 16">
    <name type="scientific">Oceanococcus atlanticus</name>
    <dbReference type="NCBI Taxonomy" id="1317117"/>
    <lineage>
        <taxon>Bacteria</taxon>
        <taxon>Pseudomonadati</taxon>
        <taxon>Pseudomonadota</taxon>
        <taxon>Gammaproteobacteria</taxon>
        <taxon>Chromatiales</taxon>
        <taxon>Oceanococcaceae</taxon>
        <taxon>Oceanococcus</taxon>
    </lineage>
</organism>
<dbReference type="InterPro" id="IPR037128">
    <property type="entry name" value="Quinolinate_PRibosylTase_N_sf"/>
</dbReference>
<dbReference type="InterPro" id="IPR027277">
    <property type="entry name" value="NadC/ModD"/>
</dbReference>
<dbReference type="InterPro" id="IPR022412">
    <property type="entry name" value="Quinolinate_PRibosylTrfase_N"/>
</dbReference>
<dbReference type="InterPro" id="IPR036068">
    <property type="entry name" value="Nicotinate_pribotase-like_C"/>
</dbReference>
<dbReference type="InterPro" id="IPR002638">
    <property type="entry name" value="Quinolinate_PRibosylTrfase_C"/>
</dbReference>
<dbReference type="Pfam" id="PF02749">
    <property type="entry name" value="QRPTase_N"/>
    <property type="match status" value="1"/>
</dbReference>
<dbReference type="EMBL" id="AQQV01000001">
    <property type="protein sequence ID" value="ORE88475.1"/>
    <property type="molecule type" value="Genomic_DNA"/>
</dbReference>
<dbReference type="UniPathway" id="UPA00253">
    <property type="reaction ID" value="UER00331"/>
</dbReference>
<evidence type="ECO:0000256" key="8">
    <source>
        <dbReference type="ARBA" id="ARBA00022679"/>
    </source>
</evidence>
<dbReference type="SUPFAM" id="SSF54675">
    <property type="entry name" value="Nicotinate/Quinolinate PRTase N-terminal domain-like"/>
    <property type="match status" value="1"/>
</dbReference>
<evidence type="ECO:0000256" key="9">
    <source>
        <dbReference type="ARBA" id="ARBA00033102"/>
    </source>
</evidence>
<evidence type="ECO:0000259" key="13">
    <source>
        <dbReference type="Pfam" id="PF01729"/>
    </source>
</evidence>
<feature type="domain" description="Quinolinate phosphoribosyl transferase N-terminal" evidence="14">
    <location>
        <begin position="31"/>
        <end position="111"/>
    </location>
</feature>
<evidence type="ECO:0000256" key="2">
    <source>
        <dbReference type="ARBA" id="ARBA00004893"/>
    </source>
</evidence>
<dbReference type="PANTHER" id="PTHR32179:SF3">
    <property type="entry name" value="NICOTINATE-NUCLEOTIDE PYROPHOSPHORYLASE [CARBOXYLATING]"/>
    <property type="match status" value="1"/>
</dbReference>
<dbReference type="GO" id="GO:0004514">
    <property type="term" value="F:nicotinate-nucleotide diphosphorylase (carboxylating) activity"/>
    <property type="evidence" value="ECO:0007669"/>
    <property type="project" value="UniProtKB-EC"/>
</dbReference>
<evidence type="ECO:0000313" key="16">
    <source>
        <dbReference type="Proteomes" id="UP000192342"/>
    </source>
</evidence>
<dbReference type="STRING" id="1317117.ATO7_01330"/>
<dbReference type="PIRSF" id="PIRSF006250">
    <property type="entry name" value="NadC_ModD"/>
    <property type="match status" value="1"/>
</dbReference>
<dbReference type="RefSeq" id="WP_083560960.1">
    <property type="nucleotide sequence ID" value="NZ_AQQV01000001.1"/>
</dbReference>
<name>A0A1Y1SFN9_9GAMM</name>
<evidence type="ECO:0000256" key="12">
    <source>
        <dbReference type="PIRNR" id="PIRNR006250"/>
    </source>
</evidence>
<keyword evidence="7 12" id="KW-0328">Glycosyltransferase</keyword>
<sequence length="289" mass="31457">MSVKIKVPEKTVALNVQLALREDLGPGDVSARLMPADKMIKAQLISRESAVLCGQAWLSETFRQLDERITVNWLVEEASYVAPNKPLCEITGPADKILSGERTALNFVQLFSGVATSTRRYVERIKGTKARILDTRKTLPGLRAGQKYAVACGGGQPHRMGLYDAFMIKENHIAVAGSISAAVDAARQHNPDNLPIIVEAENLQQTEEALNKAVDVLLLDNFATHLLARAVNMGTTQKRYNRGNTLLEASGGISLENVREIADTGVDRISIGGLTKNVNAIDLSLRVMD</sequence>
<dbReference type="OrthoDB" id="9782546at2"/>
<gene>
    <name evidence="15" type="ORF">ATO7_01330</name>
</gene>
<feature type="domain" description="Quinolinate phosphoribosyl transferase C-terminal" evidence="13">
    <location>
        <begin position="114"/>
        <end position="286"/>
    </location>
</feature>
<evidence type="ECO:0000256" key="1">
    <source>
        <dbReference type="ARBA" id="ARBA00003237"/>
    </source>
</evidence>
<dbReference type="InterPro" id="IPR004393">
    <property type="entry name" value="NadC"/>
</dbReference>
<dbReference type="SUPFAM" id="SSF51690">
    <property type="entry name" value="Nicotinate/Quinolinate PRTase C-terminal domain-like"/>
    <property type="match status" value="1"/>
</dbReference>
<dbReference type="Proteomes" id="UP000192342">
    <property type="component" value="Unassembled WGS sequence"/>
</dbReference>
<dbReference type="Gene3D" id="3.20.20.70">
    <property type="entry name" value="Aldolase class I"/>
    <property type="match status" value="1"/>
</dbReference>
<comment type="similarity">
    <text evidence="3 12">Belongs to the NadC/ModD family.</text>
</comment>